<protein>
    <submittedName>
        <fullName evidence="1">Uncharacterized protein</fullName>
    </submittedName>
</protein>
<keyword evidence="2" id="KW-1185">Reference proteome</keyword>
<sequence length="105" mass="11125">MTPAKPLTVTGVKLARALRSGLTVKVAVPGAGTVRATARRGTRTVATGRVSVKQAGSATVRLRFTKAAKRSLARKKTVTLTVVTTFTPRRGKGAQKRSAKVTLRR</sequence>
<accession>A0ABY5PML7</accession>
<evidence type="ECO:0000313" key="1">
    <source>
        <dbReference type="EMBL" id="UUY05948.1"/>
    </source>
</evidence>
<proteinExistence type="predicted"/>
<gene>
    <name evidence="1" type="ORF">LRS13_10650</name>
</gene>
<evidence type="ECO:0000313" key="2">
    <source>
        <dbReference type="Proteomes" id="UP001058860"/>
    </source>
</evidence>
<organism evidence="1 2">
    <name type="scientific">Svornostia abyssi</name>
    <dbReference type="NCBI Taxonomy" id="2898438"/>
    <lineage>
        <taxon>Bacteria</taxon>
        <taxon>Bacillati</taxon>
        <taxon>Actinomycetota</taxon>
        <taxon>Thermoleophilia</taxon>
        <taxon>Solirubrobacterales</taxon>
        <taxon>Baekduiaceae</taxon>
        <taxon>Svornostia</taxon>
    </lineage>
</organism>
<reference evidence="2" key="1">
    <citation type="submission" date="2021-11" db="EMBL/GenBank/DDBJ databases">
        <title>Cultivation dependent microbiological survey of springs from the worlds oldest radium mine currently devoted to the extraction of radon-saturated water.</title>
        <authorList>
            <person name="Kapinusova G."/>
            <person name="Smrhova T."/>
            <person name="Strejcek M."/>
            <person name="Suman J."/>
            <person name="Jani K."/>
            <person name="Pajer P."/>
            <person name="Uhlik O."/>
        </authorList>
    </citation>
    <scope>NUCLEOTIDE SEQUENCE [LARGE SCALE GENOMIC DNA]</scope>
    <source>
        <strain evidence="2">J379</strain>
    </source>
</reference>
<name>A0ABY5PML7_9ACTN</name>
<dbReference type="RefSeq" id="WP_353866386.1">
    <property type="nucleotide sequence ID" value="NZ_CP088295.1"/>
</dbReference>
<dbReference type="Proteomes" id="UP001058860">
    <property type="component" value="Chromosome"/>
</dbReference>
<dbReference type="EMBL" id="CP088295">
    <property type="protein sequence ID" value="UUY05948.1"/>
    <property type="molecule type" value="Genomic_DNA"/>
</dbReference>